<feature type="domain" description="HTH cro/C1-type" evidence="1">
    <location>
        <begin position="14"/>
        <end position="68"/>
    </location>
</feature>
<gene>
    <name evidence="2" type="ORF">CLV30_11180</name>
</gene>
<dbReference type="InterPro" id="IPR010982">
    <property type="entry name" value="Lambda_DNA-bd_dom_sf"/>
</dbReference>
<dbReference type="EMBL" id="PYGE01000011">
    <property type="protein sequence ID" value="PSL02125.1"/>
    <property type="molecule type" value="Genomic_DNA"/>
</dbReference>
<dbReference type="PANTHER" id="PTHR35010">
    <property type="entry name" value="BLL4672 PROTEIN-RELATED"/>
    <property type="match status" value="1"/>
</dbReference>
<dbReference type="PROSITE" id="PS50943">
    <property type="entry name" value="HTH_CROC1"/>
    <property type="match status" value="1"/>
</dbReference>
<evidence type="ECO:0000313" key="2">
    <source>
        <dbReference type="EMBL" id="PSL02125.1"/>
    </source>
</evidence>
<dbReference type="CDD" id="cd00093">
    <property type="entry name" value="HTH_XRE"/>
    <property type="match status" value="1"/>
</dbReference>
<sequence length="263" mass="28850">MTIPVGAEPVGTLVRRWRERRRRSQLDVALAAEISARHVSFIETGRATPSGQMIERLSDVLDVPLRERNTLHLAAGFAPAHRERPFEDLGVVRGAVDAVLTGQEPNPALAVNVRWELLTANRTMTAMLDDVAEELRTPPVNVLRATLHPKGLAPRLRNYEQWRSHQLRRVRRQLERTAAPGLADLLEEISAYPTPTDGQIESAGPADQDVVVPMVLASPAGDLSFCYALTVFGAPRDVSLDEVAIETFFAADAATADFIHSLG</sequence>
<dbReference type="InterPro" id="IPR041413">
    <property type="entry name" value="MLTR_LBD"/>
</dbReference>
<dbReference type="GO" id="GO:0003677">
    <property type="term" value="F:DNA binding"/>
    <property type="evidence" value="ECO:0007669"/>
    <property type="project" value="InterPro"/>
</dbReference>
<dbReference type="Gene3D" id="3.30.450.180">
    <property type="match status" value="1"/>
</dbReference>
<dbReference type="RefSeq" id="WP_106538133.1">
    <property type="nucleotide sequence ID" value="NZ_PYGE01000011.1"/>
</dbReference>
<dbReference type="Pfam" id="PF13560">
    <property type="entry name" value="HTH_31"/>
    <property type="match status" value="1"/>
</dbReference>
<dbReference type="PANTHER" id="PTHR35010:SF4">
    <property type="entry name" value="BLL5781 PROTEIN"/>
    <property type="match status" value="1"/>
</dbReference>
<dbReference type="Pfam" id="PF17765">
    <property type="entry name" value="MLTR_LBD"/>
    <property type="match status" value="1"/>
</dbReference>
<dbReference type="SUPFAM" id="SSF47413">
    <property type="entry name" value="lambda repressor-like DNA-binding domains"/>
    <property type="match status" value="1"/>
</dbReference>
<name>A0A2P8DY19_9ACTN</name>
<organism evidence="2 3">
    <name type="scientific">Haloactinopolyspora alba</name>
    <dbReference type="NCBI Taxonomy" id="648780"/>
    <lineage>
        <taxon>Bacteria</taxon>
        <taxon>Bacillati</taxon>
        <taxon>Actinomycetota</taxon>
        <taxon>Actinomycetes</taxon>
        <taxon>Jiangellales</taxon>
        <taxon>Jiangellaceae</taxon>
        <taxon>Haloactinopolyspora</taxon>
    </lineage>
</organism>
<dbReference type="InterPro" id="IPR001387">
    <property type="entry name" value="Cro/C1-type_HTH"/>
</dbReference>
<protein>
    <submittedName>
        <fullName evidence="2">Xre family transcriptional regulator</fullName>
    </submittedName>
</protein>
<dbReference type="Gene3D" id="1.10.260.40">
    <property type="entry name" value="lambda repressor-like DNA-binding domains"/>
    <property type="match status" value="1"/>
</dbReference>
<proteinExistence type="predicted"/>
<dbReference type="AlphaFoldDB" id="A0A2P8DY19"/>
<dbReference type="OrthoDB" id="2959414at2"/>
<reference evidence="2 3" key="1">
    <citation type="submission" date="2018-03" db="EMBL/GenBank/DDBJ databases">
        <title>Genomic Encyclopedia of Archaeal and Bacterial Type Strains, Phase II (KMG-II): from individual species to whole genera.</title>
        <authorList>
            <person name="Goeker M."/>
        </authorList>
    </citation>
    <scope>NUCLEOTIDE SEQUENCE [LARGE SCALE GENOMIC DNA]</scope>
    <source>
        <strain evidence="2 3">DSM 45211</strain>
    </source>
</reference>
<accession>A0A2P8DY19</accession>
<dbReference type="Proteomes" id="UP000243528">
    <property type="component" value="Unassembled WGS sequence"/>
</dbReference>
<evidence type="ECO:0000313" key="3">
    <source>
        <dbReference type="Proteomes" id="UP000243528"/>
    </source>
</evidence>
<comment type="caution">
    <text evidence="2">The sequence shown here is derived from an EMBL/GenBank/DDBJ whole genome shotgun (WGS) entry which is preliminary data.</text>
</comment>
<evidence type="ECO:0000259" key="1">
    <source>
        <dbReference type="PROSITE" id="PS50943"/>
    </source>
</evidence>
<keyword evidence="3" id="KW-1185">Reference proteome</keyword>
<dbReference type="SMART" id="SM00530">
    <property type="entry name" value="HTH_XRE"/>
    <property type="match status" value="1"/>
</dbReference>